<evidence type="ECO:0008006" key="3">
    <source>
        <dbReference type="Google" id="ProtNLM"/>
    </source>
</evidence>
<evidence type="ECO:0000313" key="2">
    <source>
        <dbReference type="Proteomes" id="UP001597365"/>
    </source>
</evidence>
<protein>
    <recommendedName>
        <fullName evidence="3">DUF1579 domain-containing protein</fullName>
    </recommendedName>
</protein>
<gene>
    <name evidence="1" type="ORF">ACFSJS_12190</name>
</gene>
<comment type="caution">
    <text evidence="1">The sequence shown here is derived from an EMBL/GenBank/DDBJ whole genome shotgun (WGS) entry which is preliminary data.</text>
</comment>
<sequence>MAEDTGTAQAARPDERIRALDRLTGSWRVTGGAEGTVAYRWAAGGFFLIQDVELEQNGQRVTGFEVIGREKPFGAKRPSEEIRSRFYDHQGNTFDYVYELDGDTLTIWAGEKGSPAHFRGTFDATGDTLSGAWVYPGGGGYDSVMTRAG</sequence>
<dbReference type="RefSeq" id="WP_380899368.1">
    <property type="nucleotide sequence ID" value="NZ_JBHUFU010000006.1"/>
</dbReference>
<organism evidence="1 2">
    <name type="scientific">Streptomyces desertarenae</name>
    <dbReference type="NCBI Taxonomy" id="2666184"/>
    <lineage>
        <taxon>Bacteria</taxon>
        <taxon>Bacillati</taxon>
        <taxon>Actinomycetota</taxon>
        <taxon>Actinomycetes</taxon>
        <taxon>Kitasatosporales</taxon>
        <taxon>Streptomycetaceae</taxon>
        <taxon>Streptomyces</taxon>
    </lineage>
</organism>
<name>A0ABW4PK08_9ACTN</name>
<evidence type="ECO:0000313" key="1">
    <source>
        <dbReference type="EMBL" id="MFD1830420.1"/>
    </source>
</evidence>
<accession>A0ABW4PK08</accession>
<dbReference type="EMBL" id="JBHUFU010000006">
    <property type="protein sequence ID" value="MFD1830420.1"/>
    <property type="molecule type" value="Genomic_DNA"/>
</dbReference>
<reference evidence="2" key="1">
    <citation type="journal article" date="2019" name="Int. J. Syst. Evol. Microbiol.">
        <title>The Global Catalogue of Microorganisms (GCM) 10K type strain sequencing project: providing services to taxonomists for standard genome sequencing and annotation.</title>
        <authorList>
            <consortium name="The Broad Institute Genomics Platform"/>
            <consortium name="The Broad Institute Genome Sequencing Center for Infectious Disease"/>
            <person name="Wu L."/>
            <person name="Ma J."/>
        </authorList>
    </citation>
    <scope>NUCLEOTIDE SEQUENCE [LARGE SCALE GENOMIC DNA]</scope>
    <source>
        <strain evidence="2">CGMCC 4.7455</strain>
    </source>
</reference>
<keyword evidence="2" id="KW-1185">Reference proteome</keyword>
<dbReference type="Proteomes" id="UP001597365">
    <property type="component" value="Unassembled WGS sequence"/>
</dbReference>
<proteinExistence type="predicted"/>